<dbReference type="SUPFAM" id="SSF90123">
    <property type="entry name" value="ABC transporter transmembrane region"/>
    <property type="match status" value="2"/>
</dbReference>
<keyword evidence="19" id="KW-0325">Glycoprotein</keyword>
<dbReference type="CDD" id="cd18592">
    <property type="entry name" value="ABC_6TM_MRP5_8_9_D1"/>
    <property type="match status" value="1"/>
</dbReference>
<dbReference type="InParanoid" id="A0A6P7Y6F6"/>
<comment type="subcellular location">
    <subcellularLocation>
        <location evidence="1">Apical cell membrane</location>
        <topology evidence="1">Multi-pass membrane protein</topology>
    </subcellularLocation>
    <subcellularLocation>
        <location evidence="3">Basolateral cell membrane</location>
        <topology evidence="3">Multi-pass membrane protein</topology>
    </subcellularLocation>
    <subcellularLocation>
        <location evidence="2">Cytoplasmic granule</location>
    </subcellularLocation>
    <subcellularLocation>
        <location evidence="4">Endosome membrane</location>
    </subcellularLocation>
    <subcellularLocation>
        <location evidence="20">Golgi apparatus lumen</location>
    </subcellularLocation>
</comment>
<accession>A0A6P7Y6F6</accession>
<feature type="region of interest" description="Disordered" evidence="31">
    <location>
        <begin position="936"/>
        <end position="958"/>
    </location>
</feature>
<evidence type="ECO:0000256" key="32">
    <source>
        <dbReference type="SAM" id="Phobius"/>
    </source>
</evidence>
<evidence type="ECO:0000256" key="6">
    <source>
        <dbReference type="ARBA" id="ARBA00012191"/>
    </source>
</evidence>
<dbReference type="KEGG" id="muo:115469687"/>
<comment type="similarity">
    <text evidence="5">Belongs to the ABC transporter superfamily. ABCC family. Conjugate transporter (TC 3.A.1.208) subfamily.</text>
</comment>
<evidence type="ECO:0000256" key="30">
    <source>
        <dbReference type="SAM" id="Coils"/>
    </source>
</evidence>
<dbReference type="PROSITE" id="PS00211">
    <property type="entry name" value="ABC_TRANSPORTER_1"/>
    <property type="match status" value="2"/>
</dbReference>
<dbReference type="FunFam" id="1.20.1560.10:FF:000015">
    <property type="entry name" value="multidrug resistance-associated protein 5 isoform X1"/>
    <property type="match status" value="1"/>
</dbReference>
<evidence type="ECO:0000256" key="13">
    <source>
        <dbReference type="ARBA" id="ARBA00022753"/>
    </source>
</evidence>
<feature type="domain" description="ABC transmembrane type-1" evidence="34">
    <location>
        <begin position="120"/>
        <end position="390"/>
    </location>
</feature>
<evidence type="ECO:0000256" key="23">
    <source>
        <dbReference type="ARBA" id="ARBA00050745"/>
    </source>
</evidence>
<comment type="catalytic activity">
    <reaction evidence="26">
        <text>N-acetyl-L-aspartate(in) + ATP + H2O = N-acetyl-L-aspartate(out) + ADP + phosphate + H(+)</text>
        <dbReference type="Rhea" id="RHEA:66744"/>
        <dbReference type="ChEBI" id="CHEBI:15377"/>
        <dbReference type="ChEBI" id="CHEBI:15378"/>
        <dbReference type="ChEBI" id="CHEBI:16953"/>
        <dbReference type="ChEBI" id="CHEBI:30616"/>
        <dbReference type="ChEBI" id="CHEBI:43474"/>
        <dbReference type="ChEBI" id="CHEBI:456216"/>
    </reaction>
    <physiologicalReaction direction="left-to-right" evidence="26">
        <dbReference type="Rhea" id="RHEA:66745"/>
    </physiologicalReaction>
</comment>
<proteinExistence type="inferred from homology"/>
<dbReference type="FunFam" id="3.40.50.300:FF:000605">
    <property type="entry name" value="multidrug resistance-associated protein 5 isoform X1"/>
    <property type="match status" value="1"/>
</dbReference>
<evidence type="ECO:0000256" key="31">
    <source>
        <dbReference type="SAM" id="MobiDB-lite"/>
    </source>
</evidence>
<dbReference type="OrthoDB" id="6500128at2759"/>
<evidence type="ECO:0000256" key="17">
    <source>
        <dbReference type="ARBA" id="ARBA00023034"/>
    </source>
</evidence>
<dbReference type="GO" id="GO:0005524">
    <property type="term" value="F:ATP binding"/>
    <property type="evidence" value="ECO:0007669"/>
    <property type="project" value="UniProtKB-KW"/>
</dbReference>
<dbReference type="PROSITE" id="PS50893">
    <property type="entry name" value="ABC_TRANSPORTER_2"/>
    <property type="match status" value="2"/>
</dbReference>
<sequence length="1796" mass="201597">MPQKASSSSSNSVGSTLCERGSKQQYVAEDRKWKIHQHPIDNAGLISLMTLNWLTPLARKAYRFSQLRMHDLWDLSYHESSEVNCQRFERLWQEELQKNGEEKASLGRVMWYFCQTRSLVAFCFLMIAMLTGFIGPAIFIRRLLEYSQASKSDLLYGLLLTFGIFLAELIRSWSFTLNWALNYRTGIRLKGAVLTLAFKKLLKLKDANNVMVGEFVNMFSNDGQRLFEVVTVGCMVAAGPFVAVMGIIYIVLFLGPSALLGSAVFILFTSAMILASKITAHLRRKCVQVSDRRVRIMNEILNCMKFIKMYAWEKSFVQNVQDIRNEERSFLEKAGFVQSITSGISPVVVIVASVFTFTLHMGLGYDLSVVQAFTVVTIFNSMAAALKILPLAIKCTSEASVSVSRFQKLLLMEEIELLKKEQENPRFIIQFNGAYLTWKTPTARMVSSKNRIKRKKQRSENYLSEEKLKQFTDLAPKQSLGKENQGHILKNTFPHQTNTIKQIAENEESLSEATLFNINFSLEKGKLVGICGSVGSGKSSLILAILGQMTLLNGTLSVRGNFAYVAQQAWIFNASMRENILFDEEFDEERYQASLEACCLYPDIASLPHGDMTEIGEHGANLSGGQRQRISLARALYSDWSIVLLDDPLSAVDVYVGTEIFKKAIKTGMQKRSILFVTHELQYLVDCDEVLFMKDGYIAEQGTHEDLMKKKGDYAVLFSSMQQTWTIDSFTLRRPPIEAEVELPLDVEEGNPTSLKHEITLSPEAGIPPCPAVMQEEKAGLQDADSADIGACREGSVPEQLPAAIANLGRKGSLNPSMVVTLDILWQAMENMKALITKSTQETMNLVSTVDQLSKSMDRLKQDFNDQVQRSQNDISNIKENVSVVMKDNSMRCGIDMGPVNNTLDSSISISAMVTRSRARVAQQAETAKITSLVPDPEPVQVEPADQVTGKGTPLLPAASVPEVNMKQLDTPINQTDDSDLSESPAQTLPGKYHLFAAPCESPSRSLFPGTIRTFLSTSFRTCRLQNSNNSTFTKDLTISCKMEDNVNYGESKITISNGKEHEARVQNQVTSDEEIETEYRNPSFNFMKTVPSSDTLPYMKAEETAHDVDKRDEECFNKVGKVIGFEHNEEKNAKGMKEEIQEHRESSLTLKELNMVDLQLSCDQGKAQERIKAVQEYVRGGRLMQKEEIADGSVSWSVYNVYIKAAGGPLILIMNIILFILTAGSMAFSNWWLSYWLKQGSGNTTIVKHNEMVGGDNIRENPHLQFYTVIYAFSMGGILFFRALRGFTFVKSTLRASSNLHDLLFKKMLRSPVKFFDTTPLGRILNRFTKDMDEVDVRLPYQVELLIQNLILVLLCIGVIGSVFPWFLLFVFPLGALFLILNKVSRVLIRELKRLDNISQSPFISHITSNLHGLTTIQAYCKARSSLLKCQKLLDINQVPQFLFNCGTRWLAVRLDLISITMITLTSGFIVFFHGYISPVYAGLAISYAVQLTGLFQFTVRLALESEARFTAVERINYYIKNLVSEAPLSIKGHSPPPYWPQEGAIRFENVKMRYRDNLPLVLKNISFDIKPKEKIGIVGRTGSGKSSLGIALFRLAEIVDGSISVDNICINKIGLKDLRKKLSIIPQEPVLFVGSVRSNLDPLKQFTDEEIWDALQKTHMSENIMRLHDKLCAEVTENGNNFSVGERQLLCMARTLLRNSKILLLDEATAATDSETDALIQETIKDVFSNCTILIIAHRLNTVLNCDRIMVLEDGEIVEFDKTSVLLSNENSRFYAMASAAENGMWSFLSSSPS</sequence>
<evidence type="ECO:0000313" key="36">
    <source>
        <dbReference type="RefSeq" id="XP_030058334.1"/>
    </source>
</evidence>
<dbReference type="PROSITE" id="PS50929">
    <property type="entry name" value="ABC_TM1F"/>
    <property type="match status" value="2"/>
</dbReference>
<dbReference type="GO" id="GO:0016887">
    <property type="term" value="F:ATP hydrolysis activity"/>
    <property type="evidence" value="ECO:0007669"/>
    <property type="project" value="InterPro"/>
</dbReference>
<evidence type="ECO:0000256" key="9">
    <source>
        <dbReference type="ARBA" id="ARBA00022553"/>
    </source>
</evidence>
<keyword evidence="10 32" id="KW-0812">Transmembrane</keyword>
<gene>
    <name evidence="36" type="primary">LOC115469687</name>
</gene>
<evidence type="ECO:0000256" key="5">
    <source>
        <dbReference type="ARBA" id="ARBA00009726"/>
    </source>
</evidence>
<evidence type="ECO:0000256" key="12">
    <source>
        <dbReference type="ARBA" id="ARBA00022741"/>
    </source>
</evidence>
<feature type="domain" description="ABC transporter" evidence="33">
    <location>
        <begin position="1547"/>
        <end position="1781"/>
    </location>
</feature>
<dbReference type="GO" id="GO:0010008">
    <property type="term" value="C:endosome membrane"/>
    <property type="evidence" value="ECO:0007669"/>
    <property type="project" value="UniProtKB-SubCell"/>
</dbReference>
<comment type="catalytic activity">
    <reaction evidence="24">
        <text>3',5'-cyclic AMP(in) + ATP + H2O = 3',5'-cyclic AMP(out) + ADP + phosphate + H(+)</text>
        <dbReference type="Rhea" id="RHEA:66184"/>
        <dbReference type="ChEBI" id="CHEBI:15377"/>
        <dbReference type="ChEBI" id="CHEBI:15378"/>
        <dbReference type="ChEBI" id="CHEBI:30616"/>
        <dbReference type="ChEBI" id="CHEBI:43474"/>
        <dbReference type="ChEBI" id="CHEBI:58165"/>
        <dbReference type="ChEBI" id="CHEBI:456216"/>
    </reaction>
    <physiologicalReaction direction="left-to-right" evidence="24">
        <dbReference type="Rhea" id="RHEA:66185"/>
    </physiologicalReaction>
</comment>
<feature type="transmembrane region" description="Helical" evidence="32">
    <location>
        <begin position="1211"/>
        <end position="1234"/>
    </location>
</feature>
<keyword evidence="14" id="KW-0067">ATP-binding</keyword>
<evidence type="ECO:0000256" key="21">
    <source>
        <dbReference type="ARBA" id="ARBA00034018"/>
    </source>
</evidence>
<feature type="transmembrane region" description="Helical" evidence="32">
    <location>
        <begin position="1265"/>
        <end position="1285"/>
    </location>
</feature>
<dbReference type="InterPro" id="IPR003439">
    <property type="entry name" value="ABC_transporter-like_ATP-bd"/>
</dbReference>
<dbReference type="CDD" id="cd03250">
    <property type="entry name" value="ABCC_MRP_domain1"/>
    <property type="match status" value="1"/>
</dbReference>
<evidence type="ECO:0000256" key="1">
    <source>
        <dbReference type="ARBA" id="ARBA00004424"/>
    </source>
</evidence>
<dbReference type="Gene3D" id="1.20.1560.10">
    <property type="entry name" value="ABC transporter type 1, transmembrane domain"/>
    <property type="match status" value="2"/>
</dbReference>
<dbReference type="SUPFAM" id="SSF52540">
    <property type="entry name" value="P-loop containing nucleoside triphosphate hydrolases"/>
    <property type="match status" value="2"/>
</dbReference>
<evidence type="ECO:0000256" key="28">
    <source>
        <dbReference type="ARBA" id="ARBA00069159"/>
    </source>
</evidence>
<dbReference type="InterPro" id="IPR011527">
    <property type="entry name" value="ABC1_TM_dom"/>
</dbReference>
<feature type="transmembrane region" description="Helical" evidence="32">
    <location>
        <begin position="154"/>
        <end position="181"/>
    </location>
</feature>
<evidence type="ECO:0000256" key="27">
    <source>
        <dbReference type="ARBA" id="ARBA00052963"/>
    </source>
</evidence>
<evidence type="ECO:0000313" key="35">
    <source>
        <dbReference type="Proteomes" id="UP000515156"/>
    </source>
</evidence>
<evidence type="ECO:0000256" key="7">
    <source>
        <dbReference type="ARBA" id="ARBA00022448"/>
    </source>
</evidence>
<dbReference type="CDD" id="cd18599">
    <property type="entry name" value="ABC_6TM_MRP5_8_9_D2"/>
    <property type="match status" value="1"/>
</dbReference>
<dbReference type="EC" id="7.6.2.2" evidence="6"/>
<dbReference type="PANTHER" id="PTHR24223">
    <property type="entry name" value="ATP-BINDING CASSETTE SUB-FAMILY C"/>
    <property type="match status" value="1"/>
</dbReference>
<evidence type="ECO:0000259" key="33">
    <source>
        <dbReference type="PROSITE" id="PS50893"/>
    </source>
</evidence>
<evidence type="ECO:0000256" key="4">
    <source>
        <dbReference type="ARBA" id="ARBA00004608"/>
    </source>
</evidence>
<dbReference type="GO" id="GO:0008559">
    <property type="term" value="F:ABC-type xenobiotic transporter activity"/>
    <property type="evidence" value="ECO:0007669"/>
    <property type="project" value="UniProtKB-EC"/>
</dbReference>
<keyword evidence="11" id="KW-0677">Repeat</keyword>
<evidence type="ECO:0000256" key="8">
    <source>
        <dbReference type="ARBA" id="ARBA00022475"/>
    </source>
</evidence>
<comment type="catalytic activity">
    <reaction evidence="22">
        <text>(2S)-2-[5-amino-1-(beta-D-ribosyl)imidazole-4-carboxamido]succinate(in) + ATP + H2O = (2S)-2-[5-amino-1-(beta-D-ribosyl)imidazole-4-carboxamido]succinate(out) + ADP + phosphate + H(+)</text>
        <dbReference type="Rhea" id="RHEA:66752"/>
        <dbReference type="ChEBI" id="CHEBI:15377"/>
        <dbReference type="ChEBI" id="CHEBI:15378"/>
        <dbReference type="ChEBI" id="CHEBI:30616"/>
        <dbReference type="ChEBI" id="CHEBI:43474"/>
        <dbReference type="ChEBI" id="CHEBI:167466"/>
        <dbReference type="ChEBI" id="CHEBI:456216"/>
    </reaction>
    <physiologicalReaction direction="left-to-right" evidence="22">
        <dbReference type="Rhea" id="RHEA:66753"/>
    </physiologicalReaction>
</comment>
<evidence type="ECO:0000256" key="3">
    <source>
        <dbReference type="ARBA" id="ARBA00004554"/>
    </source>
</evidence>
<dbReference type="CDD" id="cd03244">
    <property type="entry name" value="ABCC_MRP_domain2"/>
    <property type="match status" value="1"/>
</dbReference>
<dbReference type="Pfam" id="PF00005">
    <property type="entry name" value="ABC_tran"/>
    <property type="match status" value="2"/>
</dbReference>
<evidence type="ECO:0000259" key="34">
    <source>
        <dbReference type="PROSITE" id="PS50929"/>
    </source>
</evidence>
<keyword evidence="13" id="KW-0967">Endosome</keyword>
<reference evidence="36" key="1">
    <citation type="submission" date="2025-08" db="UniProtKB">
        <authorList>
            <consortium name="RefSeq"/>
        </authorList>
    </citation>
    <scope>IDENTIFICATION</scope>
</reference>
<keyword evidence="16 32" id="KW-1133">Transmembrane helix</keyword>
<dbReference type="Pfam" id="PF00664">
    <property type="entry name" value="ABC_membrane"/>
    <property type="match status" value="2"/>
</dbReference>
<dbReference type="GO" id="GO:0005796">
    <property type="term" value="C:Golgi lumen"/>
    <property type="evidence" value="ECO:0007669"/>
    <property type="project" value="UniProtKB-SubCell"/>
</dbReference>
<keyword evidence="12" id="KW-0547">Nucleotide-binding</keyword>
<dbReference type="InterPro" id="IPR050173">
    <property type="entry name" value="ABC_transporter_C-like"/>
</dbReference>
<evidence type="ECO:0000256" key="19">
    <source>
        <dbReference type="ARBA" id="ARBA00023180"/>
    </source>
</evidence>
<dbReference type="InterPro" id="IPR003593">
    <property type="entry name" value="AAA+_ATPase"/>
</dbReference>
<evidence type="ECO:0000256" key="18">
    <source>
        <dbReference type="ARBA" id="ARBA00023136"/>
    </source>
</evidence>
<feature type="transmembrane region" description="Helical" evidence="32">
    <location>
        <begin position="226"/>
        <end position="252"/>
    </location>
</feature>
<comment type="catalytic activity">
    <reaction evidence="27">
        <text>3',5'-cyclic GMP(in) + ATP + H2O = 3',5'-cyclic GMP(out) + ADP + phosphate + H(+)</text>
        <dbReference type="Rhea" id="RHEA:66188"/>
        <dbReference type="ChEBI" id="CHEBI:15377"/>
        <dbReference type="ChEBI" id="CHEBI:15378"/>
        <dbReference type="ChEBI" id="CHEBI:30616"/>
        <dbReference type="ChEBI" id="CHEBI:43474"/>
        <dbReference type="ChEBI" id="CHEBI:57746"/>
        <dbReference type="ChEBI" id="CHEBI:456216"/>
    </reaction>
    <physiologicalReaction direction="left-to-right" evidence="27">
        <dbReference type="Rhea" id="RHEA:66189"/>
    </physiologicalReaction>
</comment>
<feature type="domain" description="ABC transporter" evidence="33">
    <location>
        <begin position="495"/>
        <end position="720"/>
    </location>
</feature>
<dbReference type="Gene3D" id="3.40.50.300">
    <property type="entry name" value="P-loop containing nucleotide triphosphate hydrolases"/>
    <property type="match status" value="2"/>
</dbReference>
<evidence type="ECO:0000256" key="2">
    <source>
        <dbReference type="ARBA" id="ARBA00004463"/>
    </source>
</evidence>
<dbReference type="SMART" id="SM00382">
    <property type="entry name" value="AAA"/>
    <property type="match status" value="2"/>
</dbReference>
<comment type="catalytic activity">
    <reaction evidence="23">
        <text>N-acetyl-L-aspartyl-L-glutamate(in) + ATP + H2O = N-acetyl-L-aspartyl-L-glutamate(out) + ADP + phosphate + H(+)</text>
        <dbReference type="Rhea" id="RHEA:66728"/>
        <dbReference type="ChEBI" id="CHEBI:15377"/>
        <dbReference type="ChEBI" id="CHEBI:15378"/>
        <dbReference type="ChEBI" id="CHEBI:30616"/>
        <dbReference type="ChEBI" id="CHEBI:43474"/>
        <dbReference type="ChEBI" id="CHEBI:76931"/>
        <dbReference type="ChEBI" id="CHEBI:456216"/>
    </reaction>
    <physiologicalReaction direction="left-to-right" evidence="23">
        <dbReference type="Rhea" id="RHEA:66729"/>
    </physiologicalReaction>
</comment>
<evidence type="ECO:0000256" key="25">
    <source>
        <dbReference type="ARBA" id="ARBA00052576"/>
    </source>
</evidence>
<evidence type="ECO:0000256" key="20">
    <source>
        <dbReference type="ARBA" id="ARBA00023769"/>
    </source>
</evidence>
<dbReference type="Proteomes" id="UP000515156">
    <property type="component" value="Chromosome 4"/>
</dbReference>
<protein>
    <recommendedName>
        <fullName evidence="28">ATP-binding cassette sub-family C member 5</fullName>
        <ecNumber evidence="6">7.6.2.2</ecNumber>
    </recommendedName>
    <alternativeName>
        <fullName evidence="29">Multidrug resistance-associated protein 5</fullName>
    </alternativeName>
</protein>
<keyword evidence="17" id="KW-0333">Golgi apparatus</keyword>
<evidence type="ECO:0000256" key="26">
    <source>
        <dbReference type="ARBA" id="ARBA00052708"/>
    </source>
</evidence>
<evidence type="ECO:0000256" key="22">
    <source>
        <dbReference type="ARBA" id="ARBA00050661"/>
    </source>
</evidence>
<evidence type="ECO:0000256" key="15">
    <source>
        <dbReference type="ARBA" id="ARBA00022967"/>
    </source>
</evidence>
<comment type="catalytic activity">
    <reaction evidence="25">
        <text>N-acetyl-L-aspartyl-L-glutamyl-L-glutamate(in) + ATP + H2O = N-acetyl-L-aspartyl-L-glutamyl-L-glutamate(out) + ADP + phosphate + H(+)</text>
        <dbReference type="Rhea" id="RHEA:66732"/>
        <dbReference type="ChEBI" id="CHEBI:15377"/>
        <dbReference type="ChEBI" id="CHEBI:15378"/>
        <dbReference type="ChEBI" id="CHEBI:30616"/>
        <dbReference type="ChEBI" id="CHEBI:43474"/>
        <dbReference type="ChEBI" id="CHEBI:76935"/>
        <dbReference type="ChEBI" id="CHEBI:456216"/>
    </reaction>
    <physiologicalReaction direction="left-to-right" evidence="25">
        <dbReference type="Rhea" id="RHEA:66733"/>
    </physiologicalReaction>
</comment>
<dbReference type="PANTHER" id="PTHR24223:SF460">
    <property type="entry name" value="ATP BINDING CASSETTE SUBFAMILY C MEMBER 12"/>
    <property type="match status" value="1"/>
</dbReference>
<dbReference type="InterPro" id="IPR036640">
    <property type="entry name" value="ABC1_TM_sf"/>
</dbReference>
<keyword evidence="15" id="KW-1278">Translocase</keyword>
<keyword evidence="35" id="KW-1185">Reference proteome</keyword>
<feature type="transmembrane region" description="Helical" evidence="32">
    <location>
        <begin position="334"/>
        <end position="357"/>
    </location>
</feature>
<feature type="transmembrane region" description="Helical" evidence="32">
    <location>
        <begin position="258"/>
        <end position="275"/>
    </location>
</feature>
<evidence type="ECO:0000256" key="14">
    <source>
        <dbReference type="ARBA" id="ARBA00022840"/>
    </source>
</evidence>
<evidence type="ECO:0000256" key="11">
    <source>
        <dbReference type="ARBA" id="ARBA00022737"/>
    </source>
</evidence>
<keyword evidence="18 32" id="KW-0472">Membrane</keyword>
<organism evidence="35 36">
    <name type="scientific">Microcaecilia unicolor</name>
    <dbReference type="NCBI Taxonomy" id="1415580"/>
    <lineage>
        <taxon>Eukaryota</taxon>
        <taxon>Metazoa</taxon>
        <taxon>Chordata</taxon>
        <taxon>Craniata</taxon>
        <taxon>Vertebrata</taxon>
        <taxon>Euteleostomi</taxon>
        <taxon>Amphibia</taxon>
        <taxon>Gymnophiona</taxon>
        <taxon>Siphonopidae</taxon>
        <taxon>Microcaecilia</taxon>
    </lineage>
</organism>
<evidence type="ECO:0000256" key="29">
    <source>
        <dbReference type="ARBA" id="ARBA00082793"/>
    </source>
</evidence>
<dbReference type="FunFam" id="3.40.50.300:FF:000074">
    <property type="entry name" value="Multidrug resistance-associated protein 5 isoform 1"/>
    <property type="match status" value="1"/>
</dbReference>
<dbReference type="GO" id="GO:0016323">
    <property type="term" value="C:basolateral plasma membrane"/>
    <property type="evidence" value="ECO:0007669"/>
    <property type="project" value="UniProtKB-SubCell"/>
</dbReference>
<feature type="coiled-coil region" evidence="30">
    <location>
        <begin position="850"/>
        <end position="881"/>
    </location>
</feature>
<evidence type="ECO:0000256" key="10">
    <source>
        <dbReference type="ARBA" id="ARBA00022692"/>
    </source>
</evidence>
<dbReference type="FunFam" id="1.20.1560.10:FF:000012">
    <property type="entry name" value="ATP binding cassette subfamily C member 5"/>
    <property type="match status" value="1"/>
</dbReference>
<dbReference type="InterPro" id="IPR017871">
    <property type="entry name" value="ABC_transporter-like_CS"/>
</dbReference>
<feature type="transmembrane region" description="Helical" evidence="32">
    <location>
        <begin position="118"/>
        <end position="139"/>
    </location>
</feature>
<keyword evidence="8" id="KW-1003">Cell membrane</keyword>
<evidence type="ECO:0000256" key="16">
    <source>
        <dbReference type="ARBA" id="ARBA00022989"/>
    </source>
</evidence>
<dbReference type="RefSeq" id="XP_030058334.1">
    <property type="nucleotide sequence ID" value="XM_030202474.1"/>
</dbReference>
<name>A0A6P7Y6F6_9AMPH</name>
<keyword evidence="30" id="KW-0175">Coiled coil</keyword>
<comment type="catalytic activity">
    <reaction evidence="21">
        <text>ATP + H2O + xenobioticSide 1 = ADP + phosphate + xenobioticSide 2.</text>
        <dbReference type="EC" id="7.6.2.2"/>
    </reaction>
</comment>
<keyword evidence="9" id="KW-0597">Phosphoprotein</keyword>
<evidence type="ECO:0000256" key="24">
    <source>
        <dbReference type="ARBA" id="ARBA00051604"/>
    </source>
</evidence>
<dbReference type="InterPro" id="IPR027417">
    <property type="entry name" value="P-loop_NTPase"/>
</dbReference>
<dbReference type="GeneID" id="115469687"/>
<feature type="domain" description="ABC transmembrane type-1" evidence="34">
    <location>
        <begin position="1217"/>
        <end position="1509"/>
    </location>
</feature>
<keyword evidence="7" id="KW-0813">Transport</keyword>
<feature type="transmembrane region" description="Helical" evidence="32">
    <location>
        <begin position="1367"/>
        <end position="1385"/>
    </location>
</feature>
<dbReference type="GO" id="GO:0016324">
    <property type="term" value="C:apical plasma membrane"/>
    <property type="evidence" value="ECO:0007669"/>
    <property type="project" value="UniProtKB-SubCell"/>
</dbReference>